<dbReference type="PROSITE" id="PS50026">
    <property type="entry name" value="EGF_3"/>
    <property type="match status" value="3"/>
</dbReference>
<keyword evidence="1 6" id="KW-0245">EGF-like domain</keyword>
<dbReference type="PRINTS" id="PR00010">
    <property type="entry name" value="EGFBLOOD"/>
</dbReference>
<dbReference type="GO" id="GO:0007157">
    <property type="term" value="P:heterophilic cell-cell adhesion via plasma membrane cell adhesion molecules"/>
    <property type="evidence" value="ECO:0007669"/>
    <property type="project" value="TreeGrafter"/>
</dbReference>
<evidence type="ECO:0000256" key="4">
    <source>
        <dbReference type="ARBA" id="ARBA00023157"/>
    </source>
</evidence>
<feature type="disulfide bond" evidence="6">
    <location>
        <begin position="91"/>
        <end position="100"/>
    </location>
</feature>
<evidence type="ECO:0000256" key="2">
    <source>
        <dbReference type="ARBA" id="ARBA00022729"/>
    </source>
</evidence>
<feature type="disulfide bond" evidence="6">
    <location>
        <begin position="10"/>
        <end position="19"/>
    </location>
</feature>
<dbReference type="InterPro" id="IPR051022">
    <property type="entry name" value="Notch_Cell-Fate_Det"/>
</dbReference>
<dbReference type="GO" id="GO:0000902">
    <property type="term" value="P:cell morphogenesis"/>
    <property type="evidence" value="ECO:0007669"/>
    <property type="project" value="UniProtKB-ARBA"/>
</dbReference>
<evidence type="ECO:0000256" key="1">
    <source>
        <dbReference type="ARBA" id="ARBA00022536"/>
    </source>
</evidence>
<evidence type="ECO:0000256" key="6">
    <source>
        <dbReference type="PROSITE-ProRule" id="PRU00076"/>
    </source>
</evidence>
<dbReference type="GO" id="GO:0048666">
    <property type="term" value="P:neuron development"/>
    <property type="evidence" value="ECO:0007669"/>
    <property type="project" value="UniProtKB-ARBA"/>
</dbReference>
<dbReference type="GO" id="GO:0045197">
    <property type="term" value="P:establishment or maintenance of epithelial cell apical/basal polarity"/>
    <property type="evidence" value="ECO:0007669"/>
    <property type="project" value="TreeGrafter"/>
</dbReference>
<dbReference type="SUPFAM" id="SSF57196">
    <property type="entry name" value="EGF/Laminin"/>
    <property type="match status" value="2"/>
</dbReference>
<dbReference type="PANTHER" id="PTHR24049:SF22">
    <property type="entry name" value="DROSOPHILA CRUMBS HOMOLOG"/>
    <property type="match status" value="1"/>
</dbReference>
<dbReference type="PANTHER" id="PTHR24049">
    <property type="entry name" value="CRUMBS FAMILY MEMBER"/>
    <property type="match status" value="1"/>
</dbReference>
<evidence type="ECO:0000313" key="9">
    <source>
        <dbReference type="Proteomes" id="UP001328107"/>
    </source>
</evidence>
<comment type="caution">
    <text evidence="8">The sequence shown here is derived from an EMBL/GenBank/DDBJ whole genome shotgun (WGS) entry which is preliminary data.</text>
</comment>
<dbReference type="InterPro" id="IPR000742">
    <property type="entry name" value="EGF"/>
</dbReference>
<feature type="disulfide bond" evidence="6">
    <location>
        <begin position="32"/>
        <end position="49"/>
    </location>
</feature>
<evidence type="ECO:0000256" key="3">
    <source>
        <dbReference type="ARBA" id="ARBA00022737"/>
    </source>
</evidence>
<keyword evidence="5" id="KW-0325">Glycoprotein</keyword>
<feature type="non-terminal residue" evidence="8">
    <location>
        <position position="208"/>
    </location>
</feature>
<dbReference type="Pfam" id="PF00008">
    <property type="entry name" value="EGF"/>
    <property type="match status" value="1"/>
</dbReference>
<proteinExistence type="predicted"/>
<feature type="disulfide bond" evidence="6">
    <location>
        <begin position="72"/>
        <end position="89"/>
    </location>
</feature>
<keyword evidence="2" id="KW-0732">Signal</keyword>
<evidence type="ECO:0000256" key="5">
    <source>
        <dbReference type="ARBA" id="ARBA00023180"/>
    </source>
</evidence>
<keyword evidence="3" id="KW-0677">Repeat</keyword>
<dbReference type="EMBL" id="BTRK01000003">
    <property type="protein sequence ID" value="GMR43487.1"/>
    <property type="molecule type" value="Genomic_DNA"/>
</dbReference>
<evidence type="ECO:0000259" key="7">
    <source>
        <dbReference type="PROSITE" id="PS50026"/>
    </source>
</evidence>
<dbReference type="PROSITE" id="PS01186">
    <property type="entry name" value="EGF_2"/>
    <property type="match status" value="2"/>
</dbReference>
<dbReference type="SMART" id="SM00179">
    <property type="entry name" value="EGF_CA"/>
    <property type="match status" value="1"/>
</dbReference>
<dbReference type="GO" id="GO:0042063">
    <property type="term" value="P:gliogenesis"/>
    <property type="evidence" value="ECO:0007669"/>
    <property type="project" value="UniProtKB-ARBA"/>
</dbReference>
<dbReference type="Gene3D" id="2.10.25.10">
    <property type="entry name" value="Laminin"/>
    <property type="match status" value="2"/>
</dbReference>
<dbReference type="GO" id="GO:0005509">
    <property type="term" value="F:calcium ion binding"/>
    <property type="evidence" value="ECO:0007669"/>
    <property type="project" value="InterPro"/>
</dbReference>
<dbReference type="PROSITE" id="PS00022">
    <property type="entry name" value="EGF_1"/>
    <property type="match status" value="2"/>
</dbReference>
<organism evidence="8 9">
    <name type="scientific">Pristionchus mayeri</name>
    <dbReference type="NCBI Taxonomy" id="1317129"/>
    <lineage>
        <taxon>Eukaryota</taxon>
        <taxon>Metazoa</taxon>
        <taxon>Ecdysozoa</taxon>
        <taxon>Nematoda</taxon>
        <taxon>Chromadorea</taxon>
        <taxon>Rhabditida</taxon>
        <taxon>Rhabditina</taxon>
        <taxon>Diplogasteromorpha</taxon>
        <taxon>Diplogasteroidea</taxon>
        <taxon>Neodiplogasteridae</taxon>
        <taxon>Pristionchus</taxon>
    </lineage>
</organism>
<dbReference type="AlphaFoldDB" id="A0AAN5CGI6"/>
<feature type="domain" description="EGF-like" evidence="7">
    <location>
        <begin position="23"/>
        <end position="61"/>
    </location>
</feature>
<name>A0AAN5CGI6_9BILA</name>
<feature type="domain" description="EGF-like" evidence="7">
    <location>
        <begin position="63"/>
        <end position="101"/>
    </location>
</feature>
<dbReference type="InterPro" id="IPR001881">
    <property type="entry name" value="EGF-like_Ca-bd_dom"/>
</dbReference>
<protein>
    <recommendedName>
        <fullName evidence="7">EGF-like domain-containing protein</fullName>
    </recommendedName>
</protein>
<keyword evidence="4 6" id="KW-1015">Disulfide bond</keyword>
<reference evidence="9" key="1">
    <citation type="submission" date="2022-10" db="EMBL/GenBank/DDBJ databases">
        <title>Genome assembly of Pristionchus species.</title>
        <authorList>
            <person name="Yoshida K."/>
            <person name="Sommer R.J."/>
        </authorList>
    </citation>
    <scope>NUCLEOTIDE SEQUENCE [LARGE SCALE GENOMIC DNA]</scope>
    <source>
        <strain evidence="9">RS5460</strain>
    </source>
</reference>
<feature type="disulfide bond" evidence="6">
    <location>
        <begin position="51"/>
        <end position="60"/>
    </location>
</feature>
<gene>
    <name evidence="8" type="ORF">PMAYCL1PPCAC_13682</name>
</gene>
<evidence type="ECO:0000313" key="8">
    <source>
        <dbReference type="EMBL" id="GMR43487.1"/>
    </source>
</evidence>
<feature type="non-terminal residue" evidence="8">
    <location>
        <position position="1"/>
    </location>
</feature>
<feature type="domain" description="EGF-like" evidence="7">
    <location>
        <begin position="1"/>
        <end position="20"/>
    </location>
</feature>
<dbReference type="SMART" id="SM00181">
    <property type="entry name" value="EGF"/>
    <property type="match status" value="2"/>
</dbReference>
<keyword evidence="9" id="KW-1185">Reference proteome</keyword>
<sequence length="208" mass="21964">PSSGTAHCTCKTGFSGPNCEYASTDPCASLPCLNGGTCISNLATSTYTCQCPQGYNSKQCQTVGDPCANVTCLNGGSCLVVLDGTRGVCSCIENWQGEDCEQSNLSNTRVCDPCTAQCFKRPSTFNDSSLFTLHIDDPMTADKCEQTMMAIPAAEFYILAGSSCYTGIEPMVTQPSTDVACNTACDGSTKKYPSVCGDFDNVLLHTFS</sequence>
<dbReference type="Proteomes" id="UP001328107">
    <property type="component" value="Unassembled WGS sequence"/>
</dbReference>
<accession>A0AAN5CGI6</accession>
<dbReference type="GO" id="GO:0005886">
    <property type="term" value="C:plasma membrane"/>
    <property type="evidence" value="ECO:0007669"/>
    <property type="project" value="TreeGrafter"/>
</dbReference>
<comment type="caution">
    <text evidence="6">Lacks conserved residue(s) required for the propagation of feature annotation.</text>
</comment>
<dbReference type="FunFam" id="2.10.25.10:FF:000230">
    <property type="entry name" value="Delta-like protein"/>
    <property type="match status" value="1"/>
</dbReference>
<dbReference type="GO" id="GO:0032991">
    <property type="term" value="C:protein-containing complex"/>
    <property type="evidence" value="ECO:0007669"/>
    <property type="project" value="TreeGrafter"/>
</dbReference>
<dbReference type="CDD" id="cd00054">
    <property type="entry name" value="EGF_CA"/>
    <property type="match status" value="1"/>
</dbReference>